<keyword evidence="3 5" id="KW-1133">Transmembrane helix</keyword>
<dbReference type="InterPro" id="IPR012340">
    <property type="entry name" value="NA-bd_OB-fold"/>
</dbReference>
<feature type="domain" description="NfeD integral membrane" evidence="7">
    <location>
        <begin position="225"/>
        <end position="341"/>
    </location>
</feature>
<keyword evidence="2 5" id="KW-0812">Transmembrane</keyword>
<feature type="transmembrane region" description="Helical" evidence="5">
    <location>
        <begin position="271"/>
        <end position="289"/>
    </location>
</feature>
<evidence type="ECO:0000256" key="2">
    <source>
        <dbReference type="ARBA" id="ARBA00022692"/>
    </source>
</evidence>
<dbReference type="AlphaFoldDB" id="A0A7C5TIB6"/>
<feature type="transmembrane region" description="Helical" evidence="5">
    <location>
        <begin position="249"/>
        <end position="265"/>
    </location>
</feature>
<dbReference type="EMBL" id="DRZI01000146">
    <property type="protein sequence ID" value="HHP81697.1"/>
    <property type="molecule type" value="Genomic_DNA"/>
</dbReference>
<dbReference type="PANTHER" id="PTHR33507:SF3">
    <property type="entry name" value="INNER MEMBRANE PROTEIN YBBJ"/>
    <property type="match status" value="1"/>
</dbReference>
<dbReference type="SUPFAM" id="SSF52096">
    <property type="entry name" value="ClpP/crotonase"/>
    <property type="match status" value="1"/>
</dbReference>
<comment type="caution">
    <text evidence="8">The sequence shown here is derived from an EMBL/GenBank/DDBJ whole genome shotgun (WGS) entry which is preliminary data.</text>
</comment>
<dbReference type="InterPro" id="IPR056739">
    <property type="entry name" value="NfeD_membrane"/>
</dbReference>
<evidence type="ECO:0000256" key="5">
    <source>
        <dbReference type="SAM" id="Phobius"/>
    </source>
</evidence>
<reference evidence="8" key="1">
    <citation type="journal article" date="2020" name="mSystems">
        <title>Genome- and Community-Level Interaction Insights into Carbon Utilization and Element Cycling Functions of Hydrothermarchaeota in Hydrothermal Sediment.</title>
        <authorList>
            <person name="Zhou Z."/>
            <person name="Liu Y."/>
            <person name="Xu W."/>
            <person name="Pan J."/>
            <person name="Luo Z.H."/>
            <person name="Li M."/>
        </authorList>
    </citation>
    <scope>NUCLEOTIDE SEQUENCE [LARGE SCALE GENOMIC DNA]</scope>
    <source>
        <strain evidence="8">SpSt-1121</strain>
    </source>
</reference>
<feature type="transmembrane region" description="Helical" evidence="5">
    <location>
        <begin position="323"/>
        <end position="343"/>
    </location>
</feature>
<name>A0A7C5TIB6_9CREN</name>
<evidence type="ECO:0000313" key="8">
    <source>
        <dbReference type="EMBL" id="HHP81697.1"/>
    </source>
</evidence>
<dbReference type="SUPFAM" id="SSF141322">
    <property type="entry name" value="NfeD domain-like"/>
    <property type="match status" value="1"/>
</dbReference>
<gene>
    <name evidence="8" type="ORF">ENM84_03440</name>
</gene>
<sequence>MPLSRHIETIFYISILLLTIIPSIYHIYAVNSISRVVVVELHMAIDEGAVAFIKRSIDLCRDCFLVLSISSNGGYLTSTQRIVSMVIESNVRCVSWIPPGSQAYSAAAIVAFSCNGLYMGSGSVIGAVKPYPSDEKSIEAVKSLLTSLMIRIYGDIDWVRELARDMVEDAKALDYSSAISMGLAKKAENLDDIISDLLSDQGIDVVVLYPNLWEKIISVLSNPVIYSAMLVAGTLLIVVEIFTTGFQGYGVAGAILILLALYSMSLIPPDIVSIALLLSGVALLAVEIFTPGFGVFGISGIVLTAIGMVLTIMSTPLETMTPTIYVVVIGLSSIAGFMAFIGFKGAEAMRIKRKSIQEVLIGSIGIAKTDIGEINPGVVYVANEDWTAYSVKGVVKQGSRVRVVRVEGLKLYVEEYHEV</sequence>
<dbReference type="Pfam" id="PF24961">
    <property type="entry name" value="NfeD_membrane"/>
    <property type="match status" value="1"/>
</dbReference>
<dbReference type="PANTHER" id="PTHR33507">
    <property type="entry name" value="INNER MEMBRANE PROTEIN YBBJ"/>
    <property type="match status" value="1"/>
</dbReference>
<protein>
    <submittedName>
        <fullName evidence="8">Uncharacterized protein</fullName>
    </submittedName>
</protein>
<proteinExistence type="predicted"/>
<dbReference type="InterPro" id="IPR029045">
    <property type="entry name" value="ClpP/crotonase-like_dom_sf"/>
</dbReference>
<evidence type="ECO:0000256" key="4">
    <source>
        <dbReference type="ARBA" id="ARBA00023136"/>
    </source>
</evidence>
<dbReference type="Gene3D" id="2.40.50.140">
    <property type="entry name" value="Nucleic acid-binding proteins"/>
    <property type="match status" value="1"/>
</dbReference>
<dbReference type="InterPro" id="IPR002810">
    <property type="entry name" value="NfeD-like_C"/>
</dbReference>
<evidence type="ECO:0000259" key="6">
    <source>
        <dbReference type="Pfam" id="PF01957"/>
    </source>
</evidence>
<keyword evidence="4 5" id="KW-0472">Membrane</keyword>
<dbReference type="GO" id="GO:0005886">
    <property type="term" value="C:plasma membrane"/>
    <property type="evidence" value="ECO:0007669"/>
    <property type="project" value="TreeGrafter"/>
</dbReference>
<dbReference type="Pfam" id="PF01957">
    <property type="entry name" value="NfeD"/>
    <property type="match status" value="1"/>
</dbReference>
<evidence type="ECO:0000256" key="1">
    <source>
        <dbReference type="ARBA" id="ARBA00004141"/>
    </source>
</evidence>
<feature type="transmembrane region" description="Helical" evidence="5">
    <location>
        <begin position="224"/>
        <end position="242"/>
    </location>
</feature>
<feature type="transmembrane region" description="Helical" evidence="5">
    <location>
        <begin position="9"/>
        <end position="28"/>
    </location>
</feature>
<organism evidence="8">
    <name type="scientific">Ignisphaera aggregans</name>
    <dbReference type="NCBI Taxonomy" id="334771"/>
    <lineage>
        <taxon>Archaea</taxon>
        <taxon>Thermoproteota</taxon>
        <taxon>Thermoprotei</taxon>
        <taxon>Desulfurococcales</taxon>
        <taxon>Desulfurococcaceae</taxon>
        <taxon>Ignisphaera</taxon>
    </lineage>
</organism>
<evidence type="ECO:0000256" key="3">
    <source>
        <dbReference type="ARBA" id="ARBA00022989"/>
    </source>
</evidence>
<feature type="domain" description="NfeD-like C-terminal" evidence="6">
    <location>
        <begin position="358"/>
        <end position="414"/>
    </location>
</feature>
<comment type="subcellular location">
    <subcellularLocation>
        <location evidence="1">Membrane</location>
        <topology evidence="1">Multi-pass membrane protein</topology>
    </subcellularLocation>
</comment>
<dbReference type="Gene3D" id="3.90.226.10">
    <property type="entry name" value="2-enoyl-CoA Hydratase, Chain A, domain 1"/>
    <property type="match status" value="1"/>
</dbReference>
<accession>A0A7C5TIB6</accession>
<dbReference type="InterPro" id="IPR052165">
    <property type="entry name" value="Membrane_assoc_protease"/>
</dbReference>
<feature type="transmembrane region" description="Helical" evidence="5">
    <location>
        <begin position="296"/>
        <end position="317"/>
    </location>
</feature>
<evidence type="ECO:0000259" key="7">
    <source>
        <dbReference type="Pfam" id="PF24961"/>
    </source>
</evidence>